<gene>
    <name evidence="10" type="ORF">M422DRAFT_785358</name>
</gene>
<dbReference type="Gene3D" id="3.40.50.1010">
    <property type="entry name" value="5'-nuclease"/>
    <property type="match status" value="1"/>
</dbReference>
<evidence type="ECO:0000256" key="4">
    <source>
        <dbReference type="ARBA" id="ARBA00023242"/>
    </source>
</evidence>
<evidence type="ECO:0000256" key="2">
    <source>
        <dbReference type="ARBA" id="ARBA00022517"/>
    </source>
</evidence>
<evidence type="ECO:0000256" key="6">
    <source>
        <dbReference type="ARBA" id="ARBA00038503"/>
    </source>
</evidence>
<organism evidence="10 11">
    <name type="scientific">Sphaerobolus stellatus (strain SS14)</name>
    <dbReference type="NCBI Taxonomy" id="990650"/>
    <lineage>
        <taxon>Eukaryota</taxon>
        <taxon>Fungi</taxon>
        <taxon>Dikarya</taxon>
        <taxon>Basidiomycota</taxon>
        <taxon>Agaricomycotina</taxon>
        <taxon>Agaricomycetes</taxon>
        <taxon>Phallomycetidae</taxon>
        <taxon>Geastrales</taxon>
        <taxon>Sphaerobolaceae</taxon>
        <taxon>Sphaerobolus</taxon>
    </lineage>
</organism>
<feature type="domain" description="UTP23 sensor motif region" evidence="9">
    <location>
        <begin position="182"/>
        <end position="200"/>
    </location>
</feature>
<dbReference type="Pfam" id="PF24779">
    <property type="entry name" value="UTP23_sensor"/>
    <property type="match status" value="1"/>
</dbReference>
<evidence type="ECO:0000313" key="10">
    <source>
        <dbReference type="EMBL" id="KIJ26037.1"/>
    </source>
</evidence>
<sequence>MRQKRAKAYKKLMHLYHLSFGFREPYQVLVDSGMCSTSTSLKLDMIKQFSSVLQGTVKPMVTQCCIVELYKLGRGEQAAVDLAKSFERRKCNHREAILGDDCIASVVGDSNKHRYIIATQSQPLRSRLRNVPGTPIVHLNRTVMVLEPPSDATLESKRIAEEKALLPPTLDAKQPQKTEEPKKKRKGPKAPNPLSVKKKKVRETQGPPEQGQKRKHMEEDEGQTVADNSTKPKRKRRKKQHATQTDGDD</sequence>
<dbReference type="OrthoDB" id="25675at2759"/>
<dbReference type="InterPro" id="IPR029060">
    <property type="entry name" value="PIN-like_dom_sf"/>
</dbReference>
<dbReference type="EMBL" id="KN837387">
    <property type="protein sequence ID" value="KIJ26037.1"/>
    <property type="molecule type" value="Genomic_DNA"/>
</dbReference>
<protein>
    <recommendedName>
        <fullName evidence="7">U three protein 23</fullName>
    </recommendedName>
</protein>
<feature type="region of interest" description="Disordered" evidence="8">
    <location>
        <begin position="163"/>
        <end position="249"/>
    </location>
</feature>
<dbReference type="AlphaFoldDB" id="A0A0C9UAD9"/>
<evidence type="ECO:0000256" key="7">
    <source>
        <dbReference type="ARBA" id="ARBA00076388"/>
    </source>
</evidence>
<evidence type="ECO:0000256" key="3">
    <source>
        <dbReference type="ARBA" id="ARBA00022552"/>
    </source>
</evidence>
<dbReference type="Pfam" id="PF04900">
    <property type="entry name" value="Fcf1"/>
    <property type="match status" value="1"/>
</dbReference>
<accession>A0A0C9UAD9</accession>
<dbReference type="GO" id="GO:0006364">
    <property type="term" value="P:rRNA processing"/>
    <property type="evidence" value="ECO:0007669"/>
    <property type="project" value="UniProtKB-KW"/>
</dbReference>
<name>A0A0C9UAD9_SPHS4</name>
<evidence type="ECO:0000256" key="8">
    <source>
        <dbReference type="SAM" id="MobiDB-lite"/>
    </source>
</evidence>
<evidence type="ECO:0000259" key="9">
    <source>
        <dbReference type="Pfam" id="PF24779"/>
    </source>
</evidence>
<evidence type="ECO:0000256" key="5">
    <source>
        <dbReference type="ARBA" id="ARBA00037300"/>
    </source>
</evidence>
<feature type="compositionally biased region" description="Basic residues" evidence="8">
    <location>
        <begin position="231"/>
        <end position="241"/>
    </location>
</feature>
<comment type="subcellular location">
    <subcellularLocation>
        <location evidence="1">Nucleus</location>
        <location evidence="1">Nucleolus</location>
    </subcellularLocation>
</comment>
<dbReference type="SUPFAM" id="SSF88723">
    <property type="entry name" value="PIN domain-like"/>
    <property type="match status" value="1"/>
</dbReference>
<proteinExistence type="inferred from homology"/>
<comment type="function">
    <text evidence="5">Involved in rRNA-processing and ribosome biogenesis.</text>
</comment>
<evidence type="ECO:0000313" key="11">
    <source>
        <dbReference type="Proteomes" id="UP000054279"/>
    </source>
</evidence>
<dbReference type="Proteomes" id="UP000054279">
    <property type="component" value="Unassembled WGS sequence"/>
</dbReference>
<reference evidence="10 11" key="1">
    <citation type="submission" date="2014-06" db="EMBL/GenBank/DDBJ databases">
        <title>Evolutionary Origins and Diversification of the Mycorrhizal Mutualists.</title>
        <authorList>
            <consortium name="DOE Joint Genome Institute"/>
            <consortium name="Mycorrhizal Genomics Consortium"/>
            <person name="Kohler A."/>
            <person name="Kuo A."/>
            <person name="Nagy L.G."/>
            <person name="Floudas D."/>
            <person name="Copeland A."/>
            <person name="Barry K.W."/>
            <person name="Cichocki N."/>
            <person name="Veneault-Fourrey C."/>
            <person name="LaButti K."/>
            <person name="Lindquist E.A."/>
            <person name="Lipzen A."/>
            <person name="Lundell T."/>
            <person name="Morin E."/>
            <person name="Murat C."/>
            <person name="Riley R."/>
            <person name="Ohm R."/>
            <person name="Sun H."/>
            <person name="Tunlid A."/>
            <person name="Henrissat B."/>
            <person name="Grigoriev I.V."/>
            <person name="Hibbett D.S."/>
            <person name="Martin F."/>
        </authorList>
    </citation>
    <scope>NUCLEOTIDE SEQUENCE [LARGE SCALE GENOMIC DNA]</scope>
    <source>
        <strain evidence="10 11">SS14</strain>
    </source>
</reference>
<keyword evidence="2" id="KW-0690">Ribosome biogenesis</keyword>
<evidence type="ECO:0000256" key="1">
    <source>
        <dbReference type="ARBA" id="ARBA00004604"/>
    </source>
</evidence>
<dbReference type="CDD" id="cd09865">
    <property type="entry name" value="PIN_ScUtp23p-like"/>
    <property type="match status" value="1"/>
</dbReference>
<dbReference type="FunFam" id="3.40.50.1010:FF:000006">
    <property type="entry name" value="rRNA-processing protein UTP23 homolog"/>
    <property type="match status" value="1"/>
</dbReference>
<comment type="similarity">
    <text evidence="6">Belongs to the UTP23/FCF1 family. UTP23 subfamily.</text>
</comment>
<dbReference type="InterPro" id="IPR006984">
    <property type="entry name" value="Fcf1/UTP23"/>
</dbReference>
<keyword evidence="4" id="KW-0539">Nucleus</keyword>
<keyword evidence="3" id="KW-0698">rRNA processing</keyword>
<dbReference type="InterPro" id="IPR057776">
    <property type="entry name" value="UTP23_sensor"/>
</dbReference>
<dbReference type="PANTHER" id="PTHR12416">
    <property type="entry name" value="RRNA-PROCESSING PROTEIN UTP23 HOMOLOG"/>
    <property type="match status" value="1"/>
</dbReference>
<dbReference type="HOGENOM" id="CLU_053567_2_1_1"/>
<keyword evidence="11" id="KW-1185">Reference proteome</keyword>
<dbReference type="GO" id="GO:0032040">
    <property type="term" value="C:small-subunit processome"/>
    <property type="evidence" value="ECO:0007669"/>
    <property type="project" value="InterPro"/>
</dbReference>